<feature type="transmembrane region" description="Helical" evidence="6">
    <location>
        <begin position="338"/>
        <end position="356"/>
    </location>
</feature>
<dbReference type="NCBIfam" id="NF001923">
    <property type="entry name" value="PRK00701.1"/>
    <property type="match status" value="1"/>
</dbReference>
<feature type="transmembrane region" description="Helical" evidence="6">
    <location>
        <begin position="62"/>
        <end position="86"/>
    </location>
</feature>
<feature type="transmembrane region" description="Helical" evidence="6">
    <location>
        <begin position="295"/>
        <end position="318"/>
    </location>
</feature>
<keyword evidence="3 6" id="KW-0812">Transmembrane</keyword>
<comment type="caution">
    <text evidence="7">The sequence shown here is derived from an EMBL/GenBank/DDBJ whole genome shotgun (WGS) entry which is preliminary data.</text>
</comment>
<keyword evidence="2 6" id="KW-0813">Transport</keyword>
<sequence length="424" mass="45537">MESLTYAGQHNDTLAAPQPRRRLLARLWPFLGPAFVASIAYIDPGNIATAVQAGARFGTMLLWVVVASNLAAMLIQALAAKVGIATGYSLAELSREHFPLPVVWLMWLVSELAAMATDLAEFIGAAIGFQLLFGLPLLWGGVLTAVVTWLIISLERRGFRHLEAVISALLAVVALCYVAELVFGRPDWAEVGFHMVVPQLAGTESLLLAAGILGATVMPHAIFLHSALTQHRIVGHTDAERRTIYRFELVDIAIALGIAGLVNAAMLIMASTAFYRHGLHDVATIEGAYQSLTPLFGSAASLIFGVALLVSGLSSSAVGTLAGQTIMQGFLHWEVPLWLRRLITMAPAMLVIALGVDPTNALVLSQVALSFALPFALIPLIWFTSQRRVMGSLRNQRVTTVLASVVTLVIILLNVVLIVQEFIA</sequence>
<dbReference type="InterPro" id="IPR001046">
    <property type="entry name" value="NRAMP_fam"/>
</dbReference>
<feature type="transmembrane region" description="Helical" evidence="6">
    <location>
        <begin position="249"/>
        <end position="275"/>
    </location>
</feature>
<feature type="transmembrane region" description="Helical" evidence="6">
    <location>
        <begin position="23"/>
        <end position="42"/>
    </location>
</feature>
<dbReference type="Pfam" id="PF01566">
    <property type="entry name" value="Nramp"/>
    <property type="match status" value="1"/>
</dbReference>
<dbReference type="GO" id="GO:0005384">
    <property type="term" value="F:manganese ion transmembrane transporter activity"/>
    <property type="evidence" value="ECO:0007669"/>
    <property type="project" value="TreeGrafter"/>
</dbReference>
<evidence type="ECO:0000313" key="8">
    <source>
        <dbReference type="Proteomes" id="UP000078287"/>
    </source>
</evidence>
<evidence type="ECO:0000256" key="1">
    <source>
        <dbReference type="ARBA" id="ARBA00004141"/>
    </source>
</evidence>
<evidence type="ECO:0000256" key="4">
    <source>
        <dbReference type="ARBA" id="ARBA00022989"/>
    </source>
</evidence>
<dbReference type="NCBIfam" id="NF037982">
    <property type="entry name" value="Nramp_1"/>
    <property type="match status" value="1"/>
</dbReference>
<dbReference type="GO" id="GO:0034755">
    <property type="term" value="P:iron ion transmembrane transport"/>
    <property type="evidence" value="ECO:0007669"/>
    <property type="project" value="TreeGrafter"/>
</dbReference>
<dbReference type="AlphaFoldDB" id="A0A178MFL8"/>
<dbReference type="EMBL" id="LWQS01000036">
    <property type="protein sequence ID" value="OAN47542.1"/>
    <property type="molecule type" value="Genomic_DNA"/>
</dbReference>
<dbReference type="GO" id="GO:0015086">
    <property type="term" value="F:cadmium ion transmembrane transporter activity"/>
    <property type="evidence" value="ECO:0007669"/>
    <property type="project" value="TreeGrafter"/>
</dbReference>
<name>A0A178MFL8_9CHLR</name>
<dbReference type="Proteomes" id="UP000078287">
    <property type="component" value="Unassembled WGS sequence"/>
</dbReference>
<dbReference type="GO" id="GO:0005886">
    <property type="term" value="C:plasma membrane"/>
    <property type="evidence" value="ECO:0007669"/>
    <property type="project" value="UniProtKB-SubCell"/>
</dbReference>
<reference evidence="7 8" key="1">
    <citation type="submission" date="2016-04" db="EMBL/GenBank/DDBJ databases">
        <title>Chloroflexus islandicus sp. nov., a thermophilic filamentous anoxygenic phototrophic bacterium from geyser Strokkur (Iceland).</title>
        <authorList>
            <person name="Gaisin V.A."/>
            <person name="Kalashnikov A.M."/>
            <person name="Sukhacheva M.V."/>
            <person name="Grouzdev D.S."/>
            <person name="Ivanov T.M."/>
            <person name="Kuznetsov B."/>
            <person name="Gorlenko V.M."/>
        </authorList>
    </citation>
    <scope>NUCLEOTIDE SEQUENCE [LARGE SCALE GENOMIC DNA]</scope>
    <source>
        <strain evidence="8">isl-2</strain>
    </source>
</reference>
<evidence type="ECO:0000313" key="7">
    <source>
        <dbReference type="EMBL" id="OAN47542.1"/>
    </source>
</evidence>
<comment type="function">
    <text evidence="6">H(+)-stimulated, divalent metal cation uptake system.</text>
</comment>
<protein>
    <recommendedName>
        <fullName evidence="6">Divalent metal cation transporter MntH</fullName>
    </recommendedName>
</protein>
<gene>
    <name evidence="6" type="primary">mntH</name>
    <name evidence="7" type="ORF">A6A03_09825</name>
</gene>
<keyword evidence="6" id="KW-0406">Ion transport</keyword>
<evidence type="ECO:0000256" key="6">
    <source>
        <dbReference type="HAMAP-Rule" id="MF_00221"/>
    </source>
</evidence>
<evidence type="ECO:0000256" key="2">
    <source>
        <dbReference type="ARBA" id="ARBA00022448"/>
    </source>
</evidence>
<keyword evidence="6" id="KW-0769">Symport</keyword>
<dbReference type="PRINTS" id="PR00447">
    <property type="entry name" value="NATRESASSCMP"/>
</dbReference>
<keyword evidence="5 6" id="KW-0472">Membrane</keyword>
<dbReference type="NCBIfam" id="TIGR01197">
    <property type="entry name" value="nramp"/>
    <property type="match status" value="1"/>
</dbReference>
<dbReference type="PANTHER" id="PTHR11706">
    <property type="entry name" value="SOLUTE CARRIER PROTEIN FAMILY 11 MEMBER"/>
    <property type="match status" value="1"/>
</dbReference>
<dbReference type="RefSeq" id="WP_066783623.1">
    <property type="nucleotide sequence ID" value="NZ_LWQS01000036.1"/>
</dbReference>
<dbReference type="GO" id="GO:0046872">
    <property type="term" value="F:metal ion binding"/>
    <property type="evidence" value="ECO:0007669"/>
    <property type="project" value="UniProtKB-UniRule"/>
</dbReference>
<dbReference type="STRING" id="1707952.A6A03_09825"/>
<organism evidence="7 8">
    <name type="scientific">Chloroflexus islandicus</name>
    <dbReference type="NCBI Taxonomy" id="1707952"/>
    <lineage>
        <taxon>Bacteria</taxon>
        <taxon>Bacillati</taxon>
        <taxon>Chloroflexota</taxon>
        <taxon>Chloroflexia</taxon>
        <taxon>Chloroflexales</taxon>
        <taxon>Chloroflexineae</taxon>
        <taxon>Chloroflexaceae</taxon>
        <taxon>Chloroflexus</taxon>
    </lineage>
</organism>
<evidence type="ECO:0000256" key="5">
    <source>
        <dbReference type="ARBA" id="ARBA00023136"/>
    </source>
</evidence>
<accession>A0A178MFL8</accession>
<comment type="similarity">
    <text evidence="6">Belongs to the NRAMP family.</text>
</comment>
<keyword evidence="4 6" id="KW-1133">Transmembrane helix</keyword>
<keyword evidence="6" id="KW-1003">Cell membrane</keyword>
<dbReference type="HAMAP" id="MF_00221">
    <property type="entry name" value="NRAMP"/>
    <property type="match status" value="1"/>
</dbReference>
<feature type="transmembrane region" description="Helical" evidence="6">
    <location>
        <begin position="98"/>
        <end position="116"/>
    </location>
</feature>
<dbReference type="GO" id="GO:0015293">
    <property type="term" value="F:symporter activity"/>
    <property type="evidence" value="ECO:0007669"/>
    <property type="project" value="UniProtKB-UniRule"/>
</dbReference>
<comment type="subcellular location">
    <subcellularLocation>
        <location evidence="6">Cell membrane</location>
        <topology evidence="6">Multi-pass membrane protein</topology>
    </subcellularLocation>
    <subcellularLocation>
        <location evidence="1">Membrane</location>
        <topology evidence="1">Multi-pass membrane protein</topology>
    </subcellularLocation>
</comment>
<feature type="transmembrane region" description="Helical" evidence="6">
    <location>
        <begin position="362"/>
        <end position="385"/>
    </location>
</feature>
<feature type="transmembrane region" description="Helical" evidence="6">
    <location>
        <begin position="122"/>
        <end position="152"/>
    </location>
</feature>
<evidence type="ECO:0000256" key="3">
    <source>
        <dbReference type="ARBA" id="ARBA00022692"/>
    </source>
</evidence>
<keyword evidence="8" id="KW-1185">Reference proteome</keyword>
<proteinExistence type="inferred from homology"/>
<dbReference type="PANTHER" id="PTHR11706:SF33">
    <property type="entry name" value="NATURAL RESISTANCE-ASSOCIATED MACROPHAGE PROTEIN 2"/>
    <property type="match status" value="1"/>
</dbReference>
<feature type="transmembrane region" description="Helical" evidence="6">
    <location>
        <begin position="164"/>
        <end position="185"/>
    </location>
</feature>
<feature type="transmembrane region" description="Helical" evidence="6">
    <location>
        <begin position="205"/>
        <end position="228"/>
    </location>
</feature>
<feature type="transmembrane region" description="Helical" evidence="6">
    <location>
        <begin position="397"/>
        <end position="419"/>
    </location>
</feature>
<dbReference type="OrthoDB" id="9787548at2"/>